<gene>
    <name evidence="1" type="ORF">IE53DRAFT_71033</name>
</gene>
<evidence type="ECO:0000313" key="2">
    <source>
        <dbReference type="Proteomes" id="UP000245626"/>
    </source>
</evidence>
<name>A0ACD0P8Y6_9BASI</name>
<evidence type="ECO:0000313" key="1">
    <source>
        <dbReference type="EMBL" id="PWN54466.1"/>
    </source>
</evidence>
<dbReference type="EMBL" id="KZ819684">
    <property type="protein sequence ID" value="PWN54466.1"/>
    <property type="molecule type" value="Genomic_DNA"/>
</dbReference>
<organism evidence="1 2">
    <name type="scientific">Violaceomyces palustris</name>
    <dbReference type="NCBI Taxonomy" id="1673888"/>
    <lineage>
        <taxon>Eukaryota</taxon>
        <taxon>Fungi</taxon>
        <taxon>Dikarya</taxon>
        <taxon>Basidiomycota</taxon>
        <taxon>Ustilaginomycotina</taxon>
        <taxon>Ustilaginomycetes</taxon>
        <taxon>Violaceomycetales</taxon>
        <taxon>Violaceomycetaceae</taxon>
        <taxon>Violaceomyces</taxon>
    </lineage>
</organism>
<protein>
    <submittedName>
        <fullName evidence="1">Uncharacterized protein</fullName>
    </submittedName>
</protein>
<keyword evidence="2" id="KW-1185">Reference proteome</keyword>
<accession>A0ACD0P8Y6</accession>
<dbReference type="Proteomes" id="UP000245626">
    <property type="component" value="Unassembled WGS sequence"/>
</dbReference>
<reference evidence="1 2" key="1">
    <citation type="journal article" date="2018" name="Mol. Biol. Evol.">
        <title>Broad Genomic Sampling Reveals a Smut Pathogenic Ancestry of the Fungal Clade Ustilaginomycotina.</title>
        <authorList>
            <person name="Kijpornyongpan T."/>
            <person name="Mondo S.J."/>
            <person name="Barry K."/>
            <person name="Sandor L."/>
            <person name="Lee J."/>
            <person name="Lipzen A."/>
            <person name="Pangilinan J."/>
            <person name="LaButti K."/>
            <person name="Hainaut M."/>
            <person name="Henrissat B."/>
            <person name="Grigoriev I.V."/>
            <person name="Spatafora J.W."/>
            <person name="Aime M.C."/>
        </authorList>
    </citation>
    <scope>NUCLEOTIDE SEQUENCE [LARGE SCALE GENOMIC DNA]</scope>
    <source>
        <strain evidence="1 2">SA 807</strain>
    </source>
</reference>
<proteinExistence type="predicted"/>
<sequence length="148" mass="16919">MHLYYLHPIWITFHHISTRILFPPAFLSLALSLSLSLSPPESSWIALEDLYLYADPTRESEPFHLPNFGIYPSHTSPCFSVEYYPKGSTPGKGEEKRAQSSFGFDSATTSRLRSNPHPFFSFPRIQMIPIVVSLISFSHYFSISFSVR</sequence>